<evidence type="ECO:0000313" key="2">
    <source>
        <dbReference type="EMBL" id="TKY88919.1"/>
    </source>
</evidence>
<dbReference type="EMBL" id="SRRM01000006">
    <property type="protein sequence ID" value="TKY88919.1"/>
    <property type="molecule type" value="Genomic_DNA"/>
</dbReference>
<dbReference type="GeneID" id="40725055"/>
<dbReference type="EC" id="3.2.2.-" evidence="1"/>
<dbReference type="KEGG" id="sgra:EX895_002160"/>
<reference evidence="2 3" key="1">
    <citation type="submission" date="2019-05" db="EMBL/GenBank/DDBJ databases">
        <title>Sporisorium graminicola CBS 10092 draft sequencing and annotation.</title>
        <authorList>
            <person name="Solano-Gonzalez S."/>
            <person name="Caddick M.X."/>
            <person name="Darby A."/>
        </authorList>
    </citation>
    <scope>NUCLEOTIDE SEQUENCE [LARGE SCALE GENOMIC DNA]</scope>
    <source>
        <strain evidence="2 3">CBS 10092</strain>
    </source>
</reference>
<dbReference type="InterPro" id="IPR019438">
    <property type="entry name" value="Q_salvage"/>
</dbReference>
<evidence type="ECO:0000313" key="3">
    <source>
        <dbReference type="Proteomes" id="UP000306050"/>
    </source>
</evidence>
<name>A0A4V6EU24_9BASI</name>
<accession>A0A4V6EU24</accession>
<dbReference type="GO" id="GO:0006400">
    <property type="term" value="P:tRNA modification"/>
    <property type="evidence" value="ECO:0007669"/>
    <property type="project" value="TreeGrafter"/>
</dbReference>
<dbReference type="Proteomes" id="UP000306050">
    <property type="component" value="Chromosome SGRAM_13"/>
</dbReference>
<gene>
    <name evidence="2" type="ORF">EX895_002160</name>
</gene>
<comment type="caution">
    <text evidence="2">The sequence shown here is derived from an EMBL/GenBank/DDBJ whole genome shotgun (WGS) entry which is preliminary data.</text>
</comment>
<keyword evidence="3" id="KW-1185">Reference proteome</keyword>
<proteinExistence type="inferred from homology"/>
<dbReference type="PANTHER" id="PTHR21314">
    <property type="entry name" value="QUEUOSINE 5'-PHOSPHATE N-GLYCOSYLASE_HYDROLASE-RELATED"/>
    <property type="match status" value="1"/>
</dbReference>
<comment type="similarity">
    <text evidence="1">Belongs to the QNG1 protein family.</text>
</comment>
<dbReference type="OrthoDB" id="416777at2759"/>
<comment type="function">
    <text evidence="1">Catalyzes the hydrolysis of queuosine 5'-phosphate, releasing the nucleobase queuine (q). Is required for salvage of queuine from exogenous queuosine (Q) that is imported and then converted to queuosine 5'-phosphate intracellularly.</text>
</comment>
<evidence type="ECO:0000256" key="1">
    <source>
        <dbReference type="RuleBase" id="RU365002"/>
    </source>
</evidence>
<organism evidence="2 3">
    <name type="scientific">Sporisorium graminicola</name>
    <dbReference type="NCBI Taxonomy" id="280036"/>
    <lineage>
        <taxon>Eukaryota</taxon>
        <taxon>Fungi</taxon>
        <taxon>Dikarya</taxon>
        <taxon>Basidiomycota</taxon>
        <taxon>Ustilaginomycotina</taxon>
        <taxon>Ustilaginomycetes</taxon>
        <taxon>Ustilaginales</taxon>
        <taxon>Ustilaginaceae</taxon>
        <taxon>Sporisorium</taxon>
    </lineage>
</organism>
<comment type="catalytic activity">
    <reaction evidence="1">
        <text>queuosine 5'-phosphate + H2O = queuine + D-ribose 5-phosphate</text>
        <dbReference type="Rhea" id="RHEA:75387"/>
        <dbReference type="ChEBI" id="CHEBI:15377"/>
        <dbReference type="ChEBI" id="CHEBI:17433"/>
        <dbReference type="ChEBI" id="CHEBI:78346"/>
        <dbReference type="ChEBI" id="CHEBI:194371"/>
    </reaction>
    <physiologicalReaction direction="left-to-right" evidence="1">
        <dbReference type="Rhea" id="RHEA:75388"/>
    </physiologicalReaction>
</comment>
<sequence length="407" mass="45017">MSSTSSPLPSTPDYIAATRASCLATSTALGLTPNTESMNAFLRTLDQASFERLRTQHGLSFPLRFPTHTAEINFLAILALLNAYSGYRTVFHKATGIGAYQNVVRLMMGLYIAGGEEDRVVGAAALTAKGMAALSEAKVVELLGVSVHEEKQHESLPGVTVGVRGGEMFEAVQMILSTVQGVGKTLLANNFASMGAYLVHLLQDTKSQNLNDQQATDYLVRQIASTFPEFRDTHHIQPIDTDVYVFKRIFFLLHSLYVKFGQHPDLYIPNTFQTLPMFVDNVLPTLCVWLHLFDQPAPPAPDSMHTLYHWMAHSHQHADLARDVLESMPNNMPGPTLSPDETYALRAATLNLGAALVERAKVLAKQDGLEWLHRLNEVDLDGYLWAVAKDDPALRKVPRFSFASIHF</sequence>
<protein>
    <recommendedName>
        <fullName evidence="1">Queuosine 5'-phosphate N-glycosylase/hydrolase</fullName>
        <ecNumber evidence="1">3.2.2.-</ecNumber>
    </recommendedName>
    <alternativeName>
        <fullName evidence="1">Queuosine-nucleotide N-glycosylase/hydrolase</fullName>
    </alternativeName>
</protein>
<keyword evidence="1" id="KW-0378">Hydrolase</keyword>
<dbReference type="AlphaFoldDB" id="A0A4V6EU24"/>
<dbReference type="GO" id="GO:0016787">
    <property type="term" value="F:hydrolase activity"/>
    <property type="evidence" value="ECO:0007669"/>
    <property type="project" value="UniProtKB-KW"/>
</dbReference>
<dbReference type="PANTHER" id="PTHR21314:SF1">
    <property type="entry name" value="QUEUOSINE SALVAGE PROTEIN"/>
    <property type="match status" value="1"/>
</dbReference>
<dbReference type="RefSeq" id="XP_029740904.1">
    <property type="nucleotide sequence ID" value="XM_029882759.1"/>
</dbReference>